<feature type="domain" description="HTH araC/xylS-type" evidence="4">
    <location>
        <begin position="175"/>
        <end position="273"/>
    </location>
</feature>
<dbReference type="eggNOG" id="COG2207">
    <property type="taxonomic scope" value="Bacteria"/>
</dbReference>
<keyword evidence="2" id="KW-0238">DNA-binding</keyword>
<dbReference type="PRINTS" id="PR00032">
    <property type="entry name" value="HTHARAC"/>
</dbReference>
<evidence type="ECO:0000313" key="5">
    <source>
        <dbReference type="EMBL" id="EPY06606.1"/>
    </source>
</evidence>
<dbReference type="InterPro" id="IPR003313">
    <property type="entry name" value="AraC-bd"/>
</dbReference>
<dbReference type="AlphaFoldDB" id="S9TWP2"/>
<dbReference type="PANTHER" id="PTHR43280">
    <property type="entry name" value="ARAC-FAMILY TRANSCRIPTIONAL REGULATOR"/>
    <property type="match status" value="1"/>
</dbReference>
<comment type="caution">
    <text evidence="5">The sequence shown here is derived from an EMBL/GenBank/DDBJ whole genome shotgun (WGS) entry which is preliminary data.</text>
</comment>
<proteinExistence type="predicted"/>
<dbReference type="GO" id="GO:0043565">
    <property type="term" value="F:sequence-specific DNA binding"/>
    <property type="evidence" value="ECO:0007669"/>
    <property type="project" value="InterPro"/>
</dbReference>
<accession>S9TWP2</accession>
<organism evidence="5 6">
    <name type="scientific">Paenibacillus alvei TS-15</name>
    <dbReference type="NCBI Taxonomy" id="1117108"/>
    <lineage>
        <taxon>Bacteria</taxon>
        <taxon>Bacillati</taxon>
        <taxon>Bacillota</taxon>
        <taxon>Bacilli</taxon>
        <taxon>Bacillales</taxon>
        <taxon>Paenibacillaceae</taxon>
        <taxon>Paenibacillus</taxon>
    </lineage>
</organism>
<keyword evidence="3" id="KW-0804">Transcription</keyword>
<dbReference type="PANTHER" id="PTHR43280:SF2">
    <property type="entry name" value="HTH-TYPE TRANSCRIPTIONAL REGULATOR EXSA"/>
    <property type="match status" value="1"/>
</dbReference>
<dbReference type="Gene3D" id="1.10.10.60">
    <property type="entry name" value="Homeodomain-like"/>
    <property type="match status" value="2"/>
</dbReference>
<name>S9TWP2_PAEAL</name>
<dbReference type="PROSITE" id="PS01124">
    <property type="entry name" value="HTH_ARAC_FAMILY_2"/>
    <property type="match status" value="1"/>
</dbReference>
<dbReference type="Pfam" id="PF12833">
    <property type="entry name" value="HTH_18"/>
    <property type="match status" value="1"/>
</dbReference>
<dbReference type="EMBL" id="ATMT01000053">
    <property type="protein sequence ID" value="EPY06606.1"/>
    <property type="molecule type" value="Genomic_DNA"/>
</dbReference>
<evidence type="ECO:0000313" key="6">
    <source>
        <dbReference type="Proteomes" id="UP000015344"/>
    </source>
</evidence>
<gene>
    <name evidence="5" type="ORF">PAALTS15_13417</name>
</gene>
<evidence type="ECO:0000259" key="4">
    <source>
        <dbReference type="PROSITE" id="PS01124"/>
    </source>
</evidence>
<dbReference type="InterPro" id="IPR018060">
    <property type="entry name" value="HTH_AraC"/>
</dbReference>
<dbReference type="Gene3D" id="2.60.120.10">
    <property type="entry name" value="Jelly Rolls"/>
    <property type="match status" value="1"/>
</dbReference>
<dbReference type="PATRIC" id="fig|1117108.3.peg.2786"/>
<dbReference type="PROSITE" id="PS00041">
    <property type="entry name" value="HTH_ARAC_FAMILY_1"/>
    <property type="match status" value="1"/>
</dbReference>
<dbReference type="SMART" id="SM00342">
    <property type="entry name" value="HTH_ARAC"/>
    <property type="match status" value="1"/>
</dbReference>
<dbReference type="InterPro" id="IPR020449">
    <property type="entry name" value="Tscrpt_reg_AraC-type_HTH"/>
</dbReference>
<dbReference type="GO" id="GO:0003700">
    <property type="term" value="F:DNA-binding transcription factor activity"/>
    <property type="evidence" value="ECO:0007669"/>
    <property type="project" value="InterPro"/>
</dbReference>
<dbReference type="InterPro" id="IPR009057">
    <property type="entry name" value="Homeodomain-like_sf"/>
</dbReference>
<dbReference type="Proteomes" id="UP000015344">
    <property type="component" value="Unassembled WGS sequence"/>
</dbReference>
<evidence type="ECO:0000256" key="1">
    <source>
        <dbReference type="ARBA" id="ARBA00023015"/>
    </source>
</evidence>
<dbReference type="SUPFAM" id="SSF46689">
    <property type="entry name" value="Homeodomain-like"/>
    <property type="match status" value="2"/>
</dbReference>
<dbReference type="InterPro" id="IPR011051">
    <property type="entry name" value="RmlC_Cupin_sf"/>
</dbReference>
<dbReference type="RefSeq" id="WP_021260021.1">
    <property type="nucleotide sequence ID" value="NZ_ATMT01000053.1"/>
</dbReference>
<evidence type="ECO:0000256" key="3">
    <source>
        <dbReference type="ARBA" id="ARBA00023163"/>
    </source>
</evidence>
<dbReference type="InterPro" id="IPR014710">
    <property type="entry name" value="RmlC-like_jellyroll"/>
</dbReference>
<keyword evidence="1" id="KW-0805">Transcription regulation</keyword>
<dbReference type="SUPFAM" id="SSF51182">
    <property type="entry name" value="RmlC-like cupins"/>
    <property type="match status" value="1"/>
</dbReference>
<reference evidence="5 6" key="1">
    <citation type="submission" date="2013-05" db="EMBL/GenBank/DDBJ databases">
        <authorList>
            <person name="Strain E.A."/>
            <person name="Brown E."/>
            <person name="Allard M.W."/>
            <person name="Luo Y.L."/>
        </authorList>
    </citation>
    <scope>NUCLEOTIDE SEQUENCE [LARGE SCALE GENOMIC DNA]</scope>
    <source>
        <strain evidence="5 6">TS-15</strain>
    </source>
</reference>
<protein>
    <submittedName>
        <fullName evidence="5">AraC/XylS family transcriptional regulator</fullName>
    </submittedName>
</protein>
<dbReference type="InterPro" id="IPR018062">
    <property type="entry name" value="HTH_AraC-typ_CS"/>
</dbReference>
<evidence type="ECO:0000256" key="2">
    <source>
        <dbReference type="ARBA" id="ARBA00023125"/>
    </source>
</evidence>
<dbReference type="Pfam" id="PF02311">
    <property type="entry name" value="AraC_binding"/>
    <property type="match status" value="1"/>
</dbReference>
<sequence length="283" mass="32843">MRNKADVDRLAEVYANDSYEIENVYRLVIQPKSIHREFITEKHGFLFIIRGTVRISINGTIYDLRSGSVFHAAPGMRMEAKVTSESGLEYYSVFYRLNKESTDSHNHACNVHFELELDVIPEVFEMLTILHQSVHMLDGIGKLRVKVTFLRMMHQVLMGYKNREYSSSPNEEVIEAAILYIKRNYMNPLTLDELAVIHAMNAKRFSYYFHKYTGYRPIDFAIHYRMERACELLTIGSFSVSDIAASVGYVNPLYFSRAFKKKFGVSPSAYVSKRNRRGDKEEL</sequence>